<feature type="domain" description="HTH araC/xylS-type" evidence="4">
    <location>
        <begin position="180"/>
        <end position="279"/>
    </location>
</feature>
<gene>
    <name evidence="5" type="ORF">EJN90_13275</name>
</gene>
<evidence type="ECO:0000256" key="3">
    <source>
        <dbReference type="ARBA" id="ARBA00023163"/>
    </source>
</evidence>
<dbReference type="Gene3D" id="1.10.10.60">
    <property type="entry name" value="Homeodomain-like"/>
    <property type="match status" value="2"/>
</dbReference>
<dbReference type="PANTHER" id="PTHR43280:SF2">
    <property type="entry name" value="HTH-TYPE TRANSCRIPTIONAL REGULATOR EXSA"/>
    <property type="match status" value="1"/>
</dbReference>
<sequence length="289" mass="33940">MFEEQEEVVVATIRERGVTYSLDFHTHKEYELVLLHGGNCRFLVGNQFFYLQPGNLLMLDGTIIHKAYVSGDPQEYERSVLRFDAEWIQPLLQDLKVEHLLELFTENRNGLIRIFKKRDEAIIENMMKEICTLIVLGDNHLNDVQKRLAVVQLLIQISISTDYIIRKDQTFRDEKTEIAEKISNFLFKNYSRPISIDDVSSAVNLSKSYMSHVFKEVTGHTIMTYLMQYRLSKARNQLIQEPDERIKIISQENGFESEAHFSRFFKRNMGVSPSEYRKQQYNIINEGEL</sequence>
<evidence type="ECO:0000259" key="4">
    <source>
        <dbReference type="PROSITE" id="PS01124"/>
    </source>
</evidence>
<accession>A0A3S9HDV2</accession>
<keyword evidence="3" id="KW-0804">Transcription</keyword>
<dbReference type="PROSITE" id="PS00041">
    <property type="entry name" value="HTH_ARAC_FAMILY_1"/>
    <property type="match status" value="1"/>
</dbReference>
<evidence type="ECO:0000313" key="5">
    <source>
        <dbReference type="EMBL" id="AZP05542.1"/>
    </source>
</evidence>
<evidence type="ECO:0000313" key="6">
    <source>
        <dbReference type="Proteomes" id="UP000273326"/>
    </source>
</evidence>
<dbReference type="KEGG" id="jeh:EJN90_13275"/>
<keyword evidence="1" id="KW-0805">Transcription regulation</keyword>
<protein>
    <submittedName>
        <fullName evidence="5">AraC family transcriptional regulator</fullName>
    </submittedName>
</protein>
<dbReference type="RefSeq" id="WP_126112047.1">
    <property type="nucleotide sequence ID" value="NZ_CP034465.1"/>
</dbReference>
<evidence type="ECO:0000256" key="2">
    <source>
        <dbReference type="ARBA" id="ARBA00023125"/>
    </source>
</evidence>
<name>A0A3S9HDV2_9LACT</name>
<keyword evidence="6" id="KW-1185">Reference proteome</keyword>
<dbReference type="InterPro" id="IPR037923">
    <property type="entry name" value="HTH-like"/>
</dbReference>
<organism evidence="5 6">
    <name type="scientific">Jeotgalibaca ciconiae</name>
    <dbReference type="NCBI Taxonomy" id="2496265"/>
    <lineage>
        <taxon>Bacteria</taxon>
        <taxon>Bacillati</taxon>
        <taxon>Bacillota</taxon>
        <taxon>Bacilli</taxon>
        <taxon>Lactobacillales</taxon>
        <taxon>Carnobacteriaceae</taxon>
        <taxon>Jeotgalibaca</taxon>
    </lineage>
</organism>
<keyword evidence="2" id="KW-0238">DNA-binding</keyword>
<dbReference type="InterPro" id="IPR018060">
    <property type="entry name" value="HTH_AraC"/>
</dbReference>
<dbReference type="Proteomes" id="UP000273326">
    <property type="component" value="Chromosome"/>
</dbReference>
<dbReference type="AlphaFoldDB" id="A0A3S9HDV2"/>
<dbReference type="EMBL" id="CP034465">
    <property type="protein sequence ID" value="AZP05542.1"/>
    <property type="molecule type" value="Genomic_DNA"/>
</dbReference>
<dbReference type="PRINTS" id="PR00032">
    <property type="entry name" value="HTHARAC"/>
</dbReference>
<dbReference type="InterPro" id="IPR018062">
    <property type="entry name" value="HTH_AraC-typ_CS"/>
</dbReference>
<dbReference type="PROSITE" id="PS01124">
    <property type="entry name" value="HTH_ARAC_FAMILY_2"/>
    <property type="match status" value="1"/>
</dbReference>
<dbReference type="InterPro" id="IPR003313">
    <property type="entry name" value="AraC-bd"/>
</dbReference>
<dbReference type="Pfam" id="PF12833">
    <property type="entry name" value="HTH_18"/>
    <property type="match status" value="1"/>
</dbReference>
<reference evidence="6" key="1">
    <citation type="submission" date="2018-12" db="EMBL/GenBank/DDBJ databases">
        <title>Complete genome sequencing of Jeotgalibaca sp. H21T32.</title>
        <authorList>
            <person name="Bae J.-W."/>
            <person name="Lee S.-Y."/>
        </authorList>
    </citation>
    <scope>NUCLEOTIDE SEQUENCE [LARGE SCALE GENOMIC DNA]</scope>
    <source>
        <strain evidence="6">H21T32</strain>
    </source>
</reference>
<dbReference type="GO" id="GO:0043565">
    <property type="term" value="F:sequence-specific DNA binding"/>
    <property type="evidence" value="ECO:0007669"/>
    <property type="project" value="InterPro"/>
</dbReference>
<dbReference type="OrthoDB" id="2713997at2"/>
<dbReference type="InterPro" id="IPR009057">
    <property type="entry name" value="Homeodomain-like_sf"/>
</dbReference>
<proteinExistence type="predicted"/>
<dbReference type="GO" id="GO:0003700">
    <property type="term" value="F:DNA-binding transcription factor activity"/>
    <property type="evidence" value="ECO:0007669"/>
    <property type="project" value="InterPro"/>
</dbReference>
<dbReference type="SUPFAM" id="SSF46689">
    <property type="entry name" value="Homeodomain-like"/>
    <property type="match status" value="2"/>
</dbReference>
<dbReference type="SMART" id="SM00342">
    <property type="entry name" value="HTH_ARAC"/>
    <property type="match status" value="1"/>
</dbReference>
<dbReference type="PANTHER" id="PTHR43280">
    <property type="entry name" value="ARAC-FAMILY TRANSCRIPTIONAL REGULATOR"/>
    <property type="match status" value="1"/>
</dbReference>
<dbReference type="SUPFAM" id="SSF51215">
    <property type="entry name" value="Regulatory protein AraC"/>
    <property type="match status" value="1"/>
</dbReference>
<dbReference type="InterPro" id="IPR020449">
    <property type="entry name" value="Tscrpt_reg_AraC-type_HTH"/>
</dbReference>
<evidence type="ECO:0000256" key="1">
    <source>
        <dbReference type="ARBA" id="ARBA00023015"/>
    </source>
</evidence>
<dbReference type="Pfam" id="PF02311">
    <property type="entry name" value="AraC_binding"/>
    <property type="match status" value="1"/>
</dbReference>